<dbReference type="PANTHER" id="PTHR35802:SF1">
    <property type="entry name" value="PROTEASE SYNTHASE AND SPORULATION PROTEIN PAI 2"/>
    <property type="match status" value="1"/>
</dbReference>
<dbReference type="PIRSF" id="PIRSF010372">
    <property type="entry name" value="PaiB"/>
    <property type="match status" value="1"/>
</dbReference>
<dbReference type="Gene3D" id="2.30.110.10">
    <property type="entry name" value="Electron Transport, Fmn-binding Protein, Chain A"/>
    <property type="match status" value="1"/>
</dbReference>
<dbReference type="Pfam" id="PF04299">
    <property type="entry name" value="FMN_bind_2"/>
    <property type="match status" value="1"/>
</dbReference>
<dbReference type="EMBL" id="FNCO01000010">
    <property type="protein sequence ID" value="SDI09235.1"/>
    <property type="molecule type" value="Genomic_DNA"/>
</dbReference>
<keyword evidence="2" id="KW-1185">Reference proteome</keyword>
<accession>A0A1G8HRG6</accession>
<dbReference type="InterPro" id="IPR007396">
    <property type="entry name" value="TR_PAI2-type"/>
</dbReference>
<organism evidence="1 2">
    <name type="scientific">Pseudomonas abietaniphila</name>
    <dbReference type="NCBI Taxonomy" id="89065"/>
    <lineage>
        <taxon>Bacteria</taxon>
        <taxon>Pseudomonadati</taxon>
        <taxon>Pseudomonadota</taxon>
        <taxon>Gammaproteobacteria</taxon>
        <taxon>Pseudomonadales</taxon>
        <taxon>Pseudomonadaceae</taxon>
        <taxon>Pseudomonas</taxon>
    </lineage>
</organism>
<dbReference type="RefSeq" id="WP_074754807.1">
    <property type="nucleotide sequence ID" value="NZ_FNCO01000010.1"/>
</dbReference>
<dbReference type="Proteomes" id="UP000182894">
    <property type="component" value="Unassembled WGS sequence"/>
</dbReference>
<dbReference type="SUPFAM" id="SSF50475">
    <property type="entry name" value="FMN-binding split barrel"/>
    <property type="match status" value="1"/>
</dbReference>
<name>A0A1G8HRG6_9PSED</name>
<proteinExistence type="predicted"/>
<sequence length="213" mass="23250">MYTPSYFNDADLASLHSQIEGTRLATLVTFDENGLQASHVPLLLDPAQGAHGVLTGHLAKANPQWKTLALGTEVLVIFQGPDAYISPSFYAAKAEHGKVVPTWNYLAVHAYGRAEVFTDPERLLRVVSGLTDKHEAARAEPWAVSDAPDDYIQKMLNGIVGFAIPIERLEGKRKLNQNRSAEDIAGVSKGLATSQDQNDQEIARLMSQGETRV</sequence>
<dbReference type="OrthoDB" id="9794948at2"/>
<evidence type="ECO:0000313" key="2">
    <source>
        <dbReference type="Proteomes" id="UP000182894"/>
    </source>
</evidence>
<protein>
    <submittedName>
        <fullName evidence="1">Negative transcriptional regulator, PaiB family</fullName>
    </submittedName>
</protein>
<reference evidence="2" key="1">
    <citation type="submission" date="2016-10" db="EMBL/GenBank/DDBJ databases">
        <authorList>
            <person name="Varghese N."/>
            <person name="Submissions S."/>
        </authorList>
    </citation>
    <scope>NUCLEOTIDE SEQUENCE [LARGE SCALE GENOMIC DNA]</scope>
    <source>
        <strain evidence="2">ATCC 700689</strain>
    </source>
</reference>
<dbReference type="STRING" id="89065.SAMN05216605_110179"/>
<gene>
    <name evidence="1" type="ORF">SAMN05216605_110179</name>
</gene>
<dbReference type="InterPro" id="IPR012349">
    <property type="entry name" value="Split_barrel_FMN-bd"/>
</dbReference>
<evidence type="ECO:0000313" key="1">
    <source>
        <dbReference type="EMBL" id="SDI09235.1"/>
    </source>
</evidence>
<dbReference type="AlphaFoldDB" id="A0A1G8HRG6"/>
<dbReference type="PANTHER" id="PTHR35802">
    <property type="entry name" value="PROTEASE SYNTHASE AND SPORULATION PROTEIN PAI 2"/>
    <property type="match status" value="1"/>
</dbReference>